<dbReference type="Proteomes" id="UP001341281">
    <property type="component" value="Chromosome 01"/>
</dbReference>
<sequence length="81" mass="9028">MTGTLETPESSCDRGAAAERVVSSNAIELPLLMKINYHEWALIMQILLEVMELWDMVEKASKDQAQDRWALAAILRAVPSA</sequence>
<accession>A0AAQ3PIP6</accession>
<gene>
    <name evidence="1" type="ORF">U9M48_000926</name>
</gene>
<reference evidence="1 2" key="1">
    <citation type="submission" date="2024-02" db="EMBL/GenBank/DDBJ databases">
        <title>High-quality chromosome-scale genome assembly of Pensacola bahiagrass (Paspalum notatum Flugge var. saurae).</title>
        <authorList>
            <person name="Vega J.M."/>
            <person name="Podio M."/>
            <person name="Orjuela J."/>
            <person name="Siena L.A."/>
            <person name="Pessino S.C."/>
            <person name="Combes M.C."/>
            <person name="Mariac C."/>
            <person name="Albertini E."/>
            <person name="Pupilli F."/>
            <person name="Ortiz J.P.A."/>
            <person name="Leblanc O."/>
        </authorList>
    </citation>
    <scope>NUCLEOTIDE SEQUENCE [LARGE SCALE GENOMIC DNA]</scope>
    <source>
        <strain evidence="1">R1</strain>
        <tissue evidence="1">Leaf</tissue>
    </source>
</reference>
<name>A0AAQ3PIP6_PASNO</name>
<protein>
    <recommendedName>
        <fullName evidence="3">DUF4219 domain-containing protein</fullName>
    </recommendedName>
</protein>
<evidence type="ECO:0008006" key="3">
    <source>
        <dbReference type="Google" id="ProtNLM"/>
    </source>
</evidence>
<evidence type="ECO:0000313" key="1">
    <source>
        <dbReference type="EMBL" id="WVZ49584.1"/>
    </source>
</evidence>
<evidence type="ECO:0000313" key="2">
    <source>
        <dbReference type="Proteomes" id="UP001341281"/>
    </source>
</evidence>
<organism evidence="1 2">
    <name type="scientific">Paspalum notatum var. saurae</name>
    <dbReference type="NCBI Taxonomy" id="547442"/>
    <lineage>
        <taxon>Eukaryota</taxon>
        <taxon>Viridiplantae</taxon>
        <taxon>Streptophyta</taxon>
        <taxon>Embryophyta</taxon>
        <taxon>Tracheophyta</taxon>
        <taxon>Spermatophyta</taxon>
        <taxon>Magnoliopsida</taxon>
        <taxon>Liliopsida</taxon>
        <taxon>Poales</taxon>
        <taxon>Poaceae</taxon>
        <taxon>PACMAD clade</taxon>
        <taxon>Panicoideae</taxon>
        <taxon>Andropogonodae</taxon>
        <taxon>Paspaleae</taxon>
        <taxon>Paspalinae</taxon>
        <taxon>Paspalum</taxon>
    </lineage>
</organism>
<keyword evidence="2" id="KW-1185">Reference proteome</keyword>
<proteinExistence type="predicted"/>
<dbReference type="EMBL" id="CP144745">
    <property type="protein sequence ID" value="WVZ49584.1"/>
    <property type="molecule type" value="Genomic_DNA"/>
</dbReference>
<dbReference type="AlphaFoldDB" id="A0AAQ3PIP6"/>